<comment type="cofactor">
    <cofactor evidence="1 5">
        <name>pyridoxal 5'-phosphate</name>
        <dbReference type="ChEBI" id="CHEBI:597326"/>
    </cofactor>
</comment>
<dbReference type="PANTHER" id="PTHR43586:SF8">
    <property type="entry name" value="CYSTEINE DESULFURASE 1, CHLOROPLASTIC"/>
    <property type="match status" value="1"/>
</dbReference>
<proteinExistence type="inferred from homology"/>
<reference evidence="7" key="1">
    <citation type="submission" date="2021-03" db="EMBL/GenBank/DDBJ databases">
        <title>Taxonomic study of Clostridium polyendosporum from meadow-gley soil under rice.</title>
        <authorList>
            <person name="Kobayashi H."/>
            <person name="Tanizawa Y."/>
            <person name="Yagura M."/>
        </authorList>
    </citation>
    <scope>NUCLEOTIDE SEQUENCE</scope>
    <source>
        <strain evidence="7">JCM 30710</strain>
    </source>
</reference>
<dbReference type="InterPro" id="IPR000192">
    <property type="entry name" value="Aminotrans_V_dom"/>
</dbReference>
<dbReference type="EMBL" id="BOPZ01000001">
    <property type="protein sequence ID" value="GIM27472.1"/>
    <property type="molecule type" value="Genomic_DNA"/>
</dbReference>
<evidence type="ECO:0000313" key="7">
    <source>
        <dbReference type="EMBL" id="GIM27472.1"/>
    </source>
</evidence>
<dbReference type="GO" id="GO:0008483">
    <property type="term" value="F:transaminase activity"/>
    <property type="evidence" value="ECO:0007669"/>
    <property type="project" value="UniProtKB-KW"/>
</dbReference>
<dbReference type="PROSITE" id="PS00595">
    <property type="entry name" value="AA_TRANSFER_CLASS_5"/>
    <property type="match status" value="1"/>
</dbReference>
<dbReference type="AlphaFoldDB" id="A0A919RWA0"/>
<evidence type="ECO:0000256" key="2">
    <source>
        <dbReference type="ARBA" id="ARBA00010447"/>
    </source>
</evidence>
<feature type="domain" description="Aminotransferase class V" evidence="6">
    <location>
        <begin position="31"/>
        <end position="420"/>
    </location>
</feature>
<protein>
    <submittedName>
        <fullName evidence="7">Class V aminotransferase</fullName>
    </submittedName>
</protein>
<dbReference type="Pfam" id="PF00266">
    <property type="entry name" value="Aminotran_5"/>
    <property type="match status" value="1"/>
</dbReference>
<dbReference type="Proteomes" id="UP000679179">
    <property type="component" value="Unassembled WGS sequence"/>
</dbReference>
<evidence type="ECO:0000256" key="5">
    <source>
        <dbReference type="RuleBase" id="RU004504"/>
    </source>
</evidence>
<keyword evidence="7" id="KW-0032">Aminotransferase</keyword>
<dbReference type="InterPro" id="IPR020578">
    <property type="entry name" value="Aminotrans_V_PyrdxlP_BS"/>
</dbReference>
<evidence type="ECO:0000256" key="3">
    <source>
        <dbReference type="ARBA" id="ARBA00022898"/>
    </source>
</evidence>
<dbReference type="InterPro" id="IPR015421">
    <property type="entry name" value="PyrdxlP-dep_Trfase_major"/>
</dbReference>
<gene>
    <name evidence="7" type="ORF">CPJCM30710_01380</name>
</gene>
<evidence type="ECO:0000256" key="4">
    <source>
        <dbReference type="ARBA" id="ARBA00050776"/>
    </source>
</evidence>
<dbReference type="RefSeq" id="WP_212902230.1">
    <property type="nucleotide sequence ID" value="NZ_BOPZ01000001.1"/>
</dbReference>
<accession>A0A919RWA0</accession>
<dbReference type="GO" id="GO:0031071">
    <property type="term" value="F:cysteine desulfurase activity"/>
    <property type="evidence" value="ECO:0007669"/>
    <property type="project" value="UniProtKB-EC"/>
</dbReference>
<organism evidence="7 8">
    <name type="scientific">Clostridium polyendosporum</name>
    <dbReference type="NCBI Taxonomy" id="69208"/>
    <lineage>
        <taxon>Bacteria</taxon>
        <taxon>Bacillati</taxon>
        <taxon>Bacillota</taxon>
        <taxon>Clostridia</taxon>
        <taxon>Eubacteriales</taxon>
        <taxon>Clostridiaceae</taxon>
        <taxon>Clostridium</taxon>
    </lineage>
</organism>
<dbReference type="Gene3D" id="3.40.640.10">
    <property type="entry name" value="Type I PLP-dependent aspartate aminotransferase-like (Major domain)"/>
    <property type="match status" value="1"/>
</dbReference>
<comment type="similarity">
    <text evidence="2">Belongs to the class-V pyridoxal-phosphate-dependent aminotransferase family. Csd subfamily.</text>
</comment>
<dbReference type="PANTHER" id="PTHR43586">
    <property type="entry name" value="CYSTEINE DESULFURASE"/>
    <property type="match status" value="1"/>
</dbReference>
<evidence type="ECO:0000259" key="6">
    <source>
        <dbReference type="Pfam" id="PF00266"/>
    </source>
</evidence>
<dbReference type="SUPFAM" id="SSF53383">
    <property type="entry name" value="PLP-dependent transferases"/>
    <property type="match status" value="1"/>
</dbReference>
<comment type="catalytic activity">
    <reaction evidence="4">
        <text>(sulfur carrier)-H + L-cysteine = (sulfur carrier)-SH + L-alanine</text>
        <dbReference type="Rhea" id="RHEA:43892"/>
        <dbReference type="Rhea" id="RHEA-COMP:14737"/>
        <dbReference type="Rhea" id="RHEA-COMP:14739"/>
        <dbReference type="ChEBI" id="CHEBI:29917"/>
        <dbReference type="ChEBI" id="CHEBI:35235"/>
        <dbReference type="ChEBI" id="CHEBI:57972"/>
        <dbReference type="ChEBI" id="CHEBI:64428"/>
        <dbReference type="EC" id="2.8.1.7"/>
    </reaction>
</comment>
<dbReference type="Gene3D" id="3.90.1150.10">
    <property type="entry name" value="Aspartate Aminotransferase, domain 1"/>
    <property type="match status" value="1"/>
</dbReference>
<comment type="caution">
    <text evidence="7">The sequence shown here is derived from an EMBL/GenBank/DDBJ whole genome shotgun (WGS) entry which is preliminary data.</text>
</comment>
<dbReference type="InterPro" id="IPR015422">
    <property type="entry name" value="PyrdxlP-dep_Trfase_small"/>
</dbReference>
<keyword evidence="7" id="KW-0808">Transferase</keyword>
<evidence type="ECO:0000256" key="1">
    <source>
        <dbReference type="ARBA" id="ARBA00001933"/>
    </source>
</evidence>
<keyword evidence="8" id="KW-1185">Reference proteome</keyword>
<name>A0A919RWA0_9CLOT</name>
<evidence type="ECO:0000313" key="8">
    <source>
        <dbReference type="Proteomes" id="UP000679179"/>
    </source>
</evidence>
<dbReference type="InterPro" id="IPR015424">
    <property type="entry name" value="PyrdxlP-dep_Trfase"/>
</dbReference>
<keyword evidence="3" id="KW-0663">Pyridoxal phosphate</keyword>
<sequence>MDERKEMNFRELFYGIDNFIPTKFGKKVTGINFDNAATTPPLKSVVSCVDSFLPWYGSIGRGKGYKSTVSTKVYNEGRAEILKFFNLKRRKDYTVVFVKNATEGLNLLASVLVDSKDDVVITSRMEHHSNDLPWRAICRVEYIEVDRWGRLKLKELEEKLYKNRGKVKFVSITGASNVTGYVNDIHRISYLAHKYGAKIIVDGAQLVPHNKVNMCGYQGNDCIDFLVFSAHKMYAPYGVGAVVGLREYFENNGPFMLGGGTVDAVMDDDVYWAEAPEKDEGGTPNVLGVLALITAIKEINKIGYNSIEKHERMLSDYLIEGLESIPKVIMYGDNRDRTRLGIVVLNVEGIYHEDLAQMLSDYRGISVRNGCFCAQPYAKRLLNISERDALKYVLNPKEPKPGMVRVSFGLYNTIYEVNEFLNVMEYIIMKYKK</sequence>